<reference evidence="1 2" key="1">
    <citation type="submission" date="2020-06" db="EMBL/GenBank/DDBJ databases">
        <title>Transcriptomic and genomic resources for Thalictrum thalictroides and T. hernandezii: Facilitating candidate gene discovery in an emerging model plant lineage.</title>
        <authorList>
            <person name="Arias T."/>
            <person name="Riano-Pachon D.M."/>
            <person name="Di Stilio V.S."/>
        </authorList>
    </citation>
    <scope>NUCLEOTIDE SEQUENCE [LARGE SCALE GENOMIC DNA]</scope>
    <source>
        <strain evidence="2">cv. WT478/WT964</strain>
        <tissue evidence="1">Leaves</tissue>
    </source>
</reference>
<protein>
    <recommendedName>
        <fullName evidence="3">RNA-directed DNA polymerase (Reverse transcriptase)-related family protein</fullName>
    </recommendedName>
</protein>
<dbReference type="PANTHER" id="PTHR36617:SF15">
    <property type="entry name" value="REVERSE TRANSCRIPTASE ZINC-BINDING DOMAIN-CONTAINING PROTEIN"/>
    <property type="match status" value="1"/>
</dbReference>
<dbReference type="OrthoDB" id="689430at2759"/>
<evidence type="ECO:0008006" key="3">
    <source>
        <dbReference type="Google" id="ProtNLM"/>
    </source>
</evidence>
<keyword evidence="2" id="KW-1185">Reference proteome</keyword>
<comment type="caution">
    <text evidence="1">The sequence shown here is derived from an EMBL/GenBank/DDBJ whole genome shotgun (WGS) entry which is preliminary data.</text>
</comment>
<organism evidence="1 2">
    <name type="scientific">Thalictrum thalictroides</name>
    <name type="common">Rue-anemone</name>
    <name type="synonym">Anemone thalictroides</name>
    <dbReference type="NCBI Taxonomy" id="46969"/>
    <lineage>
        <taxon>Eukaryota</taxon>
        <taxon>Viridiplantae</taxon>
        <taxon>Streptophyta</taxon>
        <taxon>Embryophyta</taxon>
        <taxon>Tracheophyta</taxon>
        <taxon>Spermatophyta</taxon>
        <taxon>Magnoliopsida</taxon>
        <taxon>Ranunculales</taxon>
        <taxon>Ranunculaceae</taxon>
        <taxon>Thalictroideae</taxon>
        <taxon>Thalictrum</taxon>
    </lineage>
</organism>
<evidence type="ECO:0000313" key="2">
    <source>
        <dbReference type="Proteomes" id="UP000554482"/>
    </source>
</evidence>
<dbReference type="EMBL" id="JABWDY010028394">
    <property type="protein sequence ID" value="KAF5187118.1"/>
    <property type="molecule type" value="Genomic_DNA"/>
</dbReference>
<name>A0A7J6VRA9_THATH</name>
<dbReference type="PANTHER" id="PTHR36617">
    <property type="entry name" value="PROTEIN, PUTATIVE-RELATED"/>
    <property type="match status" value="1"/>
</dbReference>
<dbReference type="AlphaFoldDB" id="A0A7J6VRA9"/>
<gene>
    <name evidence="1" type="ORF">FRX31_023295</name>
</gene>
<proteinExistence type="predicted"/>
<accession>A0A7J6VRA9</accession>
<evidence type="ECO:0000313" key="1">
    <source>
        <dbReference type="EMBL" id="KAF5187118.1"/>
    </source>
</evidence>
<feature type="non-terminal residue" evidence="1">
    <location>
        <position position="171"/>
    </location>
</feature>
<sequence>MKIGGLGIRRVTTMKQALLSKWLWRYEKEGESLWRRVIDVKYGNASPSGRPKTVNQPFGRSLWRGILASRDLFFEGISHKVIDGNNTCFWKDVWCGEVSLATSFPRLYRHTSLKNGLVAEHFVDGVWSPQIRRRNLREGEAIEMQRLTTLLTPLHLGVGSDTWEWKWNKKK</sequence>
<dbReference type="Proteomes" id="UP000554482">
    <property type="component" value="Unassembled WGS sequence"/>
</dbReference>